<name>A0A967E5F5_9FLAO</name>
<gene>
    <name evidence="1" type="ORF">FK220_004220</name>
</gene>
<dbReference type="SUPFAM" id="SSF51126">
    <property type="entry name" value="Pectin lyase-like"/>
    <property type="match status" value="1"/>
</dbReference>
<evidence type="ECO:0000313" key="2">
    <source>
        <dbReference type="Proteomes" id="UP000707206"/>
    </source>
</evidence>
<evidence type="ECO:0008006" key="3">
    <source>
        <dbReference type="Google" id="ProtNLM"/>
    </source>
</evidence>
<dbReference type="InterPro" id="IPR011050">
    <property type="entry name" value="Pectin_lyase_fold/virulence"/>
</dbReference>
<protein>
    <recommendedName>
        <fullName evidence="3">Right handed beta helix domain-containing protein</fullName>
    </recommendedName>
</protein>
<dbReference type="Proteomes" id="UP000707206">
    <property type="component" value="Unassembled WGS sequence"/>
</dbReference>
<reference evidence="1" key="2">
    <citation type="submission" date="2020-03" db="EMBL/GenBank/DDBJ databases">
        <title>Flavobacteriaceae bacterium strain TP-CH-4, a member of the family Flavobacteriaceae isolated from a deep-sea seamount.</title>
        <authorList>
            <person name="Zhang D.-C."/>
        </authorList>
    </citation>
    <scope>NUCLEOTIDE SEQUENCE</scope>
    <source>
        <strain evidence="1">TP-CH-4</strain>
    </source>
</reference>
<organism evidence="1 2">
    <name type="scientific">Pelagihabitans pacificus</name>
    <dbReference type="NCBI Taxonomy" id="2696054"/>
    <lineage>
        <taxon>Bacteria</taxon>
        <taxon>Pseudomonadati</taxon>
        <taxon>Bacteroidota</taxon>
        <taxon>Flavobacteriia</taxon>
        <taxon>Flavobacteriales</taxon>
        <taxon>Flavobacteriaceae</taxon>
        <taxon>Pelagihabitans</taxon>
    </lineage>
</organism>
<accession>A0A967E5F5</accession>
<comment type="caution">
    <text evidence="1">The sequence shown here is derived from an EMBL/GenBank/DDBJ whole genome shotgun (WGS) entry which is preliminary data.</text>
</comment>
<keyword evidence="2" id="KW-1185">Reference proteome</keyword>
<proteinExistence type="predicted"/>
<dbReference type="EMBL" id="VIKU02000001">
    <property type="protein sequence ID" value="NHF58530.1"/>
    <property type="molecule type" value="Genomic_DNA"/>
</dbReference>
<sequence length="513" mass="55927">MKKYLYYLMLLLIPLVSCEKDNLDSKILEGTQAGDATTKVDLAASKEFFTVIGQSNPVVDLPAVQNAVDNYDRITLSGVFDFGSDEITGGVDITRPNVILKGPATILNGAKTQSVPELGKLRVPISIRAPGVEVRDIEFNCNHDGILVYVQENGKPVVIYSNTVSVGEFGGGVAIAATPGGIKVLNNTISAFYPYLAIETTGNTEIVQNEMQECFECVFIFGFDHKLDILDNIMSTNSFAFEGMFIGSWQVTTETGPDWGDNPPVRIIDNTIEIEGIDAAGIIVGTSAHGINNTLVKGNVITGTGGYSGLLKEPYGRNNRFINNDLSGLTTYGPQLWLHGGRNNHFQNNKLGSVLPIPGGGFAPVQQDAATLVSTVNWHLNDGLNTPDPLNEGNHFSNNDYGQTGVSGWSEDTGSIGAVLLLDFIQRFDSDGFPFEEPFAMENFVSEKKFPAGTDLCDQVLDIGGTNHIAGWKACESHTKMAYEMASKSYKNFGQRHKDRNRKRMEILEKFRE</sequence>
<dbReference type="RefSeq" id="WP_152573019.1">
    <property type="nucleotide sequence ID" value="NZ_VIKU02000001.1"/>
</dbReference>
<reference evidence="1" key="1">
    <citation type="submission" date="2019-07" db="EMBL/GenBank/DDBJ databases">
        <authorList>
            <person name="De-Chao Zhang Q."/>
        </authorList>
    </citation>
    <scope>NUCLEOTIDE SEQUENCE</scope>
    <source>
        <strain evidence="1">TP-CH-4</strain>
    </source>
</reference>
<dbReference type="AlphaFoldDB" id="A0A967E5F5"/>
<evidence type="ECO:0000313" key="1">
    <source>
        <dbReference type="EMBL" id="NHF58530.1"/>
    </source>
</evidence>